<evidence type="ECO:0000259" key="11">
    <source>
        <dbReference type="Pfam" id="PF02463"/>
    </source>
</evidence>
<dbReference type="SUPFAM" id="SSF52540">
    <property type="entry name" value="P-loop containing nucleoside triphosphate hydrolases"/>
    <property type="match status" value="1"/>
</dbReference>
<keyword evidence="7 9" id="KW-0234">DNA repair</keyword>
<evidence type="ECO:0000256" key="8">
    <source>
        <dbReference type="ARBA" id="ARBA00033408"/>
    </source>
</evidence>
<dbReference type="AlphaFoldDB" id="A0A2C6MBW0"/>
<dbReference type="InterPro" id="IPR027417">
    <property type="entry name" value="P-loop_NTPase"/>
</dbReference>
<dbReference type="GO" id="GO:0006281">
    <property type="term" value="P:DNA repair"/>
    <property type="evidence" value="ECO:0007669"/>
    <property type="project" value="UniProtKB-KW"/>
</dbReference>
<reference evidence="12 13" key="1">
    <citation type="submission" date="2013-09" db="EMBL/GenBank/DDBJ databases">
        <title>Biodegradation of hydrocarbons in the deep terrestrial subsurface : characterization of a microbial consortium composed of two Desulfotomaculum species originating from a deep geological formation.</title>
        <authorList>
            <person name="Aullo T."/>
            <person name="Berlendis S."/>
            <person name="Lascourreges J.-F."/>
            <person name="Dessort D."/>
            <person name="Saint-Laurent S."/>
            <person name="Schraauwers B."/>
            <person name="Mas J."/>
            <person name="Magot M."/>
            <person name="Ranchou-Peyruse A."/>
        </authorList>
    </citation>
    <scope>NUCLEOTIDE SEQUENCE [LARGE SCALE GENOMIC DNA]</scope>
    <source>
        <strain evidence="12 13">Bs107</strain>
    </source>
</reference>
<dbReference type="FunFam" id="3.40.50.300:FF:000356">
    <property type="entry name" value="DNA repair protein RecN"/>
    <property type="match status" value="1"/>
</dbReference>
<evidence type="ECO:0000313" key="13">
    <source>
        <dbReference type="Proteomes" id="UP000222564"/>
    </source>
</evidence>
<feature type="domain" description="RecF/RecN/SMC N-terminal" evidence="11">
    <location>
        <begin position="2"/>
        <end position="511"/>
    </location>
</feature>
<feature type="coiled-coil region" evidence="10">
    <location>
        <begin position="177"/>
        <end position="224"/>
    </location>
</feature>
<name>A0A2C6MBW0_9FIRM</name>
<dbReference type="NCBIfam" id="TIGR00634">
    <property type="entry name" value="recN"/>
    <property type="match status" value="1"/>
</dbReference>
<dbReference type="FunFam" id="3.40.50.300:FF:000319">
    <property type="entry name" value="DNA repair protein RecN"/>
    <property type="match status" value="1"/>
</dbReference>
<evidence type="ECO:0000313" key="12">
    <source>
        <dbReference type="EMBL" id="PHJ39927.1"/>
    </source>
</evidence>
<accession>A0A2C6MBW0</accession>
<dbReference type="Pfam" id="PF02463">
    <property type="entry name" value="SMC_N"/>
    <property type="match status" value="1"/>
</dbReference>
<keyword evidence="6" id="KW-0067">ATP-binding</keyword>
<dbReference type="PIRSF" id="PIRSF003128">
    <property type="entry name" value="RecN"/>
    <property type="match status" value="1"/>
</dbReference>
<evidence type="ECO:0000256" key="6">
    <source>
        <dbReference type="ARBA" id="ARBA00022840"/>
    </source>
</evidence>
<dbReference type="GO" id="GO:0009432">
    <property type="term" value="P:SOS response"/>
    <property type="evidence" value="ECO:0007669"/>
    <property type="project" value="TreeGrafter"/>
</dbReference>
<evidence type="ECO:0000256" key="5">
    <source>
        <dbReference type="ARBA" id="ARBA00022763"/>
    </source>
</evidence>
<dbReference type="GO" id="GO:0043590">
    <property type="term" value="C:bacterial nucleoid"/>
    <property type="evidence" value="ECO:0007669"/>
    <property type="project" value="TreeGrafter"/>
</dbReference>
<comment type="similarity">
    <text evidence="2 9">Belongs to the RecN family.</text>
</comment>
<proteinExistence type="inferred from homology"/>
<dbReference type="PANTHER" id="PTHR11059:SF0">
    <property type="entry name" value="DNA REPAIR PROTEIN RECN"/>
    <property type="match status" value="1"/>
</dbReference>
<organism evidence="12 13">
    <name type="scientific">Desulforamulus profundi</name>
    <dbReference type="NCBI Taxonomy" id="1383067"/>
    <lineage>
        <taxon>Bacteria</taxon>
        <taxon>Bacillati</taxon>
        <taxon>Bacillota</taxon>
        <taxon>Clostridia</taxon>
        <taxon>Eubacteriales</taxon>
        <taxon>Peptococcaceae</taxon>
        <taxon>Desulforamulus</taxon>
    </lineage>
</organism>
<dbReference type="RefSeq" id="WP_099081873.1">
    <property type="nucleotide sequence ID" value="NZ_AWQQ01000004.1"/>
</dbReference>
<evidence type="ECO:0000256" key="2">
    <source>
        <dbReference type="ARBA" id="ARBA00009441"/>
    </source>
</evidence>
<dbReference type="InterPro" id="IPR003395">
    <property type="entry name" value="RecF/RecN/SMC_N"/>
</dbReference>
<keyword evidence="13" id="KW-1185">Reference proteome</keyword>
<comment type="caution">
    <text evidence="12">The sequence shown here is derived from an EMBL/GenBank/DDBJ whole genome shotgun (WGS) entry which is preliminary data.</text>
</comment>
<evidence type="ECO:0000256" key="4">
    <source>
        <dbReference type="ARBA" id="ARBA00022741"/>
    </source>
</evidence>
<evidence type="ECO:0000256" key="10">
    <source>
        <dbReference type="SAM" id="Coils"/>
    </source>
</evidence>
<feature type="coiled-coil region" evidence="10">
    <location>
        <begin position="332"/>
        <end position="362"/>
    </location>
</feature>
<sequence length="566" mass="63385">MLHSLYVKNFALIDDVEVNFDKGLTIVTGETGAGKSMLIDALQVALGSRASADFIRSGREKATVQATFDVSRLSWIKKRMEELGVDCEEDGLLVLARELSRSGKNVCRINGRPANLGLYRDMGSGLLDMLGQHEQQTLLDQDKHRWLVDRLGGSELLEQAGKVKEIYIRWRDTCSQLKDLESNARELARRIDMLSFQMQEITKAQLAEDEEDELLNERRLLMNSEKISRLAGEIYDQLYGGEAGATPAIEGLGKALTSLRELAEIDSNLTGLLEMLENALYQIEDAAREVSSYRDNVEYNPERLDQIEHRLSLIKQLKYKYGSTVREILAYKEAALAELNTLSNRTEKAEELKETIKTLEKEWHRQAKILTILRQKAAKQLEENAARELRYLEMGGIDFRVSLTPREEISDLGMEDIEFLIAPNPGEPLRPLQKIASGGELSRIMLALKVLLSGVDEVPTLIFDEIDTGVGGKALQAIGEKLAQVGRHRQVICVTHGAQVACFADTHYLISKKVVDGHAQTSVEPLDQAGRVEELARMLAGREITGAVKDHALQMIRMSAVYKNQK</sequence>
<keyword evidence="10" id="KW-0175">Coiled coil</keyword>
<evidence type="ECO:0000256" key="3">
    <source>
        <dbReference type="ARBA" id="ARBA00021315"/>
    </source>
</evidence>
<evidence type="ECO:0000256" key="7">
    <source>
        <dbReference type="ARBA" id="ARBA00023204"/>
    </source>
</evidence>
<dbReference type="GO" id="GO:0006310">
    <property type="term" value="P:DNA recombination"/>
    <property type="evidence" value="ECO:0007669"/>
    <property type="project" value="InterPro"/>
</dbReference>
<dbReference type="GO" id="GO:0005524">
    <property type="term" value="F:ATP binding"/>
    <property type="evidence" value="ECO:0007669"/>
    <property type="project" value="UniProtKB-KW"/>
</dbReference>
<dbReference type="Gene3D" id="3.40.50.300">
    <property type="entry name" value="P-loop containing nucleotide triphosphate hydrolases"/>
    <property type="match status" value="2"/>
</dbReference>
<dbReference type="Proteomes" id="UP000222564">
    <property type="component" value="Unassembled WGS sequence"/>
</dbReference>
<dbReference type="PANTHER" id="PTHR11059">
    <property type="entry name" value="DNA REPAIR PROTEIN RECN"/>
    <property type="match status" value="1"/>
</dbReference>
<dbReference type="CDD" id="cd03241">
    <property type="entry name" value="ABC_RecN"/>
    <property type="match status" value="2"/>
</dbReference>
<protein>
    <recommendedName>
        <fullName evidence="3 9">DNA repair protein RecN</fullName>
    </recommendedName>
    <alternativeName>
        <fullName evidence="8 9">Recombination protein N</fullName>
    </alternativeName>
</protein>
<dbReference type="EMBL" id="AWQQ01000004">
    <property type="protein sequence ID" value="PHJ39927.1"/>
    <property type="molecule type" value="Genomic_DNA"/>
</dbReference>
<keyword evidence="4" id="KW-0547">Nucleotide-binding</keyword>
<dbReference type="OrthoDB" id="9806954at2"/>
<comment type="function">
    <text evidence="1 9">May be involved in recombinational repair of damaged DNA.</text>
</comment>
<keyword evidence="5 9" id="KW-0227">DNA damage</keyword>
<dbReference type="InterPro" id="IPR004604">
    <property type="entry name" value="DNA_recomb/repair_RecN"/>
</dbReference>
<gene>
    <name evidence="12" type="ORF">P378_00385</name>
</gene>
<evidence type="ECO:0000256" key="1">
    <source>
        <dbReference type="ARBA" id="ARBA00003618"/>
    </source>
</evidence>
<evidence type="ECO:0000256" key="9">
    <source>
        <dbReference type="PIRNR" id="PIRNR003128"/>
    </source>
</evidence>